<evidence type="ECO:0000256" key="4">
    <source>
        <dbReference type="ARBA" id="ARBA00023002"/>
    </source>
</evidence>
<organism evidence="9 10">
    <name type="scientific">Methylophaga marina</name>
    <dbReference type="NCBI Taxonomy" id="45495"/>
    <lineage>
        <taxon>Bacteria</taxon>
        <taxon>Pseudomonadati</taxon>
        <taxon>Pseudomonadota</taxon>
        <taxon>Gammaproteobacteria</taxon>
        <taxon>Thiotrichales</taxon>
        <taxon>Piscirickettsiaceae</taxon>
        <taxon>Methylophaga</taxon>
    </lineage>
</organism>
<dbReference type="InterPro" id="IPR001891">
    <property type="entry name" value="Malic_OxRdtase"/>
</dbReference>
<protein>
    <submittedName>
        <fullName evidence="9">NAD-dependent malic enzyme</fullName>
    </submittedName>
</protein>
<dbReference type="InterPro" id="IPR037062">
    <property type="entry name" value="Malic_N_dom_sf"/>
</dbReference>
<dbReference type="PANTHER" id="PTHR23406">
    <property type="entry name" value="MALIC ENZYME-RELATED"/>
    <property type="match status" value="1"/>
</dbReference>
<dbReference type="NCBIfam" id="NF010052">
    <property type="entry name" value="PRK13529.1"/>
    <property type="match status" value="1"/>
</dbReference>
<dbReference type="SMART" id="SM00919">
    <property type="entry name" value="Malic_M"/>
    <property type="match status" value="1"/>
</dbReference>
<proteinExistence type="inferred from homology"/>
<evidence type="ECO:0000313" key="10">
    <source>
        <dbReference type="Proteomes" id="UP001501476"/>
    </source>
</evidence>
<accession>A0ABP3D061</accession>
<dbReference type="Gene3D" id="3.40.50.10380">
    <property type="entry name" value="Malic enzyme, N-terminal domain"/>
    <property type="match status" value="1"/>
</dbReference>
<dbReference type="PANTHER" id="PTHR23406:SF34">
    <property type="entry name" value="NAD-DEPENDENT MALIC ENZYME, MITOCHONDRIAL"/>
    <property type="match status" value="1"/>
</dbReference>
<gene>
    <name evidence="9" type="ORF">GCM10008964_09220</name>
</gene>
<evidence type="ECO:0000313" key="9">
    <source>
        <dbReference type="EMBL" id="GAA0219762.1"/>
    </source>
</evidence>
<evidence type="ECO:0000256" key="1">
    <source>
        <dbReference type="ARBA" id="ARBA00001936"/>
    </source>
</evidence>
<comment type="similarity">
    <text evidence="2 6">Belongs to the malic enzymes family.</text>
</comment>
<dbReference type="Pfam" id="PF00390">
    <property type="entry name" value="malic"/>
    <property type="match status" value="1"/>
</dbReference>
<keyword evidence="4" id="KW-0560">Oxidoreductase</keyword>
<dbReference type="SUPFAM" id="SSF53223">
    <property type="entry name" value="Aminoacid dehydrogenase-like, N-terminal domain"/>
    <property type="match status" value="1"/>
</dbReference>
<evidence type="ECO:0000259" key="7">
    <source>
        <dbReference type="SMART" id="SM00919"/>
    </source>
</evidence>
<feature type="domain" description="Malic enzyme N-terminal" evidence="8">
    <location>
        <begin position="82"/>
        <end position="262"/>
    </location>
</feature>
<dbReference type="Pfam" id="PF03949">
    <property type="entry name" value="Malic_M"/>
    <property type="match status" value="1"/>
</dbReference>
<dbReference type="SMART" id="SM01274">
    <property type="entry name" value="malic"/>
    <property type="match status" value="1"/>
</dbReference>
<dbReference type="InterPro" id="IPR012302">
    <property type="entry name" value="Malic_NAD-bd"/>
</dbReference>
<evidence type="ECO:0000256" key="5">
    <source>
        <dbReference type="ARBA" id="ARBA00023027"/>
    </source>
</evidence>
<dbReference type="PIRSF" id="PIRSF000106">
    <property type="entry name" value="ME"/>
    <property type="match status" value="1"/>
</dbReference>
<dbReference type="Proteomes" id="UP001501476">
    <property type="component" value="Unassembled WGS sequence"/>
</dbReference>
<keyword evidence="5" id="KW-0520">NAD</keyword>
<comment type="cofactor">
    <cofactor evidence="1">
        <name>Mn(2+)</name>
        <dbReference type="ChEBI" id="CHEBI:29035"/>
    </cofactor>
</comment>
<keyword evidence="3 6" id="KW-0479">Metal-binding</keyword>
<name>A0ABP3D061_9GAMM</name>
<dbReference type="SUPFAM" id="SSF51735">
    <property type="entry name" value="NAD(P)-binding Rossmann-fold domains"/>
    <property type="match status" value="1"/>
</dbReference>
<dbReference type="Gene3D" id="3.40.50.720">
    <property type="entry name" value="NAD(P)-binding Rossmann-like Domain"/>
    <property type="match status" value="1"/>
</dbReference>
<dbReference type="InterPro" id="IPR036291">
    <property type="entry name" value="NAD(P)-bd_dom_sf"/>
</dbReference>
<evidence type="ECO:0000259" key="8">
    <source>
        <dbReference type="SMART" id="SM01274"/>
    </source>
</evidence>
<dbReference type="EMBL" id="BAAADG010000003">
    <property type="protein sequence ID" value="GAA0219762.1"/>
    <property type="molecule type" value="Genomic_DNA"/>
</dbReference>
<evidence type="ECO:0000256" key="6">
    <source>
        <dbReference type="RuleBase" id="RU003427"/>
    </source>
</evidence>
<reference evidence="10" key="1">
    <citation type="journal article" date="2019" name="Int. J. Syst. Evol. Microbiol.">
        <title>The Global Catalogue of Microorganisms (GCM) 10K type strain sequencing project: providing services to taxonomists for standard genome sequencing and annotation.</title>
        <authorList>
            <consortium name="The Broad Institute Genomics Platform"/>
            <consortium name="The Broad Institute Genome Sequencing Center for Infectious Disease"/>
            <person name="Wu L."/>
            <person name="Ma J."/>
        </authorList>
    </citation>
    <scope>NUCLEOTIDE SEQUENCE [LARGE SCALE GENOMIC DNA]</scope>
    <source>
        <strain evidence="10">JCM 6886</strain>
    </source>
</reference>
<feature type="domain" description="Malic enzyme NAD-binding" evidence="7">
    <location>
        <begin position="272"/>
        <end position="532"/>
    </location>
</feature>
<evidence type="ECO:0000256" key="3">
    <source>
        <dbReference type="ARBA" id="ARBA00022723"/>
    </source>
</evidence>
<dbReference type="InterPro" id="IPR046346">
    <property type="entry name" value="Aminoacid_DH-like_N_sf"/>
</dbReference>
<dbReference type="PROSITE" id="PS00331">
    <property type="entry name" value="MALIC_ENZYMES"/>
    <property type="match status" value="1"/>
</dbReference>
<sequence length="566" mass="63479">MLMTASKPKDPIYIPHAGPALLAIPLLNKGTAFSEQERHDFNLTGLIPNRFETIEEQAERAYLQYKTFKTPINQHIYLRYLQDNNETLFYYLLKAHLVEMMPIIYTPTVGEACERFSEIYRRARGVFISYPDKDRIDEILHNVTKDKIKVIVVTDGSRILGLGDQGVGGMGIPIGKLSLYTACAGISPAYTLPIMLDIGTNNQTLLNNPLYIGWKHKRINDIEYDEFIELFIKAVKKRWPDVLLQFEDFEQSKALPILEHYQHQLCCFNDDIQGTAAVTVGTLLAACQVKNQTLSQQKIVFAGAGSAGCGIAEQIIRQMMAEGLDEAQARERVFMIDKAGLLVDDMAGLFDFQRRLSQKSRIREQWGVDNSTLALDDVIQHVQPTVLIGVSGQAGLFNESLIKNLLSHSERPIIFPLSNPSKQIEAIPESLIRWTDGQAIIATGSPFEPVHYQDKTYPVAQCNNSYIFPGIGLAVIAGQIKHITPEMMMVASEVLASASPFVNGKGSDLLPALDNIAELSKKMASQIVKVAQQQELAPFISDQELEQKIEKIFWCPDYREYKRVSI</sequence>
<dbReference type="InterPro" id="IPR015884">
    <property type="entry name" value="Malic_enzyme_CS"/>
</dbReference>
<dbReference type="InterPro" id="IPR012301">
    <property type="entry name" value="Malic_N_dom"/>
</dbReference>
<comment type="caution">
    <text evidence="9">The sequence shown here is derived from an EMBL/GenBank/DDBJ whole genome shotgun (WGS) entry which is preliminary data.</text>
</comment>
<dbReference type="PRINTS" id="PR00072">
    <property type="entry name" value="MALOXRDTASE"/>
</dbReference>
<evidence type="ECO:0000256" key="2">
    <source>
        <dbReference type="ARBA" id="ARBA00008785"/>
    </source>
</evidence>
<keyword evidence="10" id="KW-1185">Reference proteome</keyword>